<dbReference type="EMBL" id="LR778114">
    <property type="protein sequence ID" value="CAB1129810.1"/>
    <property type="molecule type" value="Genomic_DNA"/>
</dbReference>
<proteinExistence type="inferred from homology"/>
<evidence type="ECO:0000313" key="8">
    <source>
        <dbReference type="Proteomes" id="UP000503399"/>
    </source>
</evidence>
<dbReference type="GO" id="GO:0006313">
    <property type="term" value="P:DNA transposition"/>
    <property type="evidence" value="ECO:0007669"/>
    <property type="project" value="UniProtKB-UniRule"/>
</dbReference>
<evidence type="ECO:0000256" key="4">
    <source>
        <dbReference type="ARBA" id="ARBA00023125"/>
    </source>
</evidence>
<dbReference type="GO" id="GO:0003677">
    <property type="term" value="F:DNA binding"/>
    <property type="evidence" value="ECO:0007669"/>
    <property type="project" value="UniProtKB-UniRule"/>
</dbReference>
<comment type="similarity">
    <text evidence="2 6">Belongs to the transposase mutator family.</text>
</comment>
<reference evidence="7 8" key="1">
    <citation type="submission" date="2020-02" db="EMBL/GenBank/DDBJ databases">
        <authorList>
            <person name="Hogendoorn C."/>
        </authorList>
    </citation>
    <scope>NUCLEOTIDE SEQUENCE [LARGE SCALE GENOMIC DNA]</scope>
    <source>
        <strain evidence="7">R501</strain>
    </source>
</reference>
<evidence type="ECO:0000256" key="2">
    <source>
        <dbReference type="ARBA" id="ARBA00010961"/>
    </source>
</evidence>
<dbReference type="InterPro" id="IPR001207">
    <property type="entry name" value="Transposase_mutator"/>
</dbReference>
<evidence type="ECO:0000313" key="7">
    <source>
        <dbReference type="EMBL" id="CAB1129810.1"/>
    </source>
</evidence>
<gene>
    <name evidence="7" type="ORF">R50_2313</name>
</gene>
<dbReference type="GO" id="GO:0004803">
    <property type="term" value="F:transposase activity"/>
    <property type="evidence" value="ECO:0007669"/>
    <property type="project" value="UniProtKB-UniRule"/>
</dbReference>
<name>A0A6F8ZJP0_9FIRM</name>
<dbReference type="Proteomes" id="UP000503399">
    <property type="component" value="Chromosome"/>
</dbReference>
<dbReference type="NCBIfam" id="NF033543">
    <property type="entry name" value="transpos_IS256"/>
    <property type="match status" value="1"/>
</dbReference>
<dbReference type="KEGG" id="hfv:R50_2313"/>
<evidence type="ECO:0000256" key="5">
    <source>
        <dbReference type="ARBA" id="ARBA00023172"/>
    </source>
</evidence>
<evidence type="ECO:0000256" key="3">
    <source>
        <dbReference type="ARBA" id="ARBA00022578"/>
    </source>
</evidence>
<keyword evidence="5 6" id="KW-0233">DNA recombination</keyword>
<evidence type="ECO:0000256" key="1">
    <source>
        <dbReference type="ARBA" id="ARBA00002190"/>
    </source>
</evidence>
<accession>A0A6F8ZJP0</accession>
<keyword evidence="4 6" id="KW-0238">DNA-binding</keyword>
<dbReference type="PANTHER" id="PTHR33217:SF7">
    <property type="entry name" value="TRANSPOSASE FOR INSERTION SEQUENCE ELEMENT IS1081"/>
    <property type="match status" value="1"/>
</dbReference>
<protein>
    <recommendedName>
        <fullName evidence="6">Mutator family transposase</fullName>
    </recommendedName>
</protein>
<dbReference type="Pfam" id="PF00872">
    <property type="entry name" value="Transposase_mut"/>
    <property type="match status" value="1"/>
</dbReference>
<keyword evidence="8" id="KW-1185">Reference proteome</keyword>
<keyword evidence="3 6" id="KW-0815">Transposition</keyword>
<dbReference type="PANTHER" id="PTHR33217">
    <property type="entry name" value="TRANSPOSASE FOR INSERTION SEQUENCE ELEMENT IS1081"/>
    <property type="match status" value="1"/>
</dbReference>
<sequence length="403" mass="45153">MADVRGNLDELVRKMGADPEFLRQTLEWLLQPLMEAELTDRIGADRDRPHPIRVTYRHGRRPRDWDTRLGTVHLPIPKLRQGRDVPGCLEPRTRSEQALVSVIQEADVNGVRTRKVDQRVQARGLEGVPKRTVSRVAQELDARITAFRERPLTGRYPYVRLDARYVKVRDGDRVFSMALVVAIGVRATGERAVLGFDWGWSEAAACGTDLLRRLRARGLSGVLLVISDAHRGLQQAIQAIFQGVMWQRCRLHVLRNLLSTVPRSAQAMVAALVRTIFAPATQAHARLPRQAVSERLRSRFPAAATLLADAAEDVLAYLAFPPEHGRQLHSTNPLERLNRELARRCDVVGIFPNAAAVLRLAGAVLLEQQDEWATAPRRSCSQTSMEKLQPRYQTALTAANGAR</sequence>
<dbReference type="AlphaFoldDB" id="A0A6F8ZJP0"/>
<evidence type="ECO:0000256" key="6">
    <source>
        <dbReference type="RuleBase" id="RU365089"/>
    </source>
</evidence>
<organism evidence="7 8">
    <name type="scientific">Candidatus Hydrogenisulfobacillus filiaventi</name>
    <dbReference type="NCBI Taxonomy" id="2707344"/>
    <lineage>
        <taxon>Bacteria</taxon>
        <taxon>Bacillati</taxon>
        <taxon>Bacillota</taxon>
        <taxon>Clostridia</taxon>
        <taxon>Eubacteriales</taxon>
        <taxon>Clostridiales Family XVII. Incertae Sedis</taxon>
        <taxon>Candidatus Hydrogenisulfobacillus</taxon>
    </lineage>
</organism>
<comment type="function">
    <text evidence="1 6">Required for the transposition of the insertion element.</text>
</comment>
<keyword evidence="6" id="KW-0814">Transposable element</keyword>